<dbReference type="AlphaFoldDB" id="A0A367GLH4"/>
<reference evidence="1 2" key="1">
    <citation type="submission" date="2018-05" db="EMBL/GenBank/DDBJ databases">
        <title>Mucilaginibacter hurinus sp. nov., isolated from briquette warehouse soil.</title>
        <authorList>
            <person name="Choi L."/>
        </authorList>
    </citation>
    <scope>NUCLEOTIDE SEQUENCE [LARGE SCALE GENOMIC DNA]</scope>
    <source>
        <strain evidence="1 2">ZR32</strain>
    </source>
</reference>
<dbReference type="Proteomes" id="UP000253209">
    <property type="component" value="Unassembled WGS sequence"/>
</dbReference>
<protein>
    <submittedName>
        <fullName evidence="1">Uncharacterized protein</fullName>
    </submittedName>
</protein>
<proteinExistence type="predicted"/>
<accession>A0A367GLH4</accession>
<name>A0A367GLH4_9SPHI</name>
<comment type="caution">
    <text evidence="1">The sequence shown here is derived from an EMBL/GenBank/DDBJ whole genome shotgun (WGS) entry which is preliminary data.</text>
</comment>
<evidence type="ECO:0000313" key="1">
    <source>
        <dbReference type="EMBL" id="RCH53603.1"/>
    </source>
</evidence>
<evidence type="ECO:0000313" key="2">
    <source>
        <dbReference type="Proteomes" id="UP000253209"/>
    </source>
</evidence>
<organism evidence="1 2">
    <name type="scientific">Mucilaginibacter hurinus</name>
    <dbReference type="NCBI Taxonomy" id="2201324"/>
    <lineage>
        <taxon>Bacteria</taxon>
        <taxon>Pseudomonadati</taxon>
        <taxon>Bacteroidota</taxon>
        <taxon>Sphingobacteriia</taxon>
        <taxon>Sphingobacteriales</taxon>
        <taxon>Sphingobacteriaceae</taxon>
        <taxon>Mucilaginibacter</taxon>
    </lineage>
</organism>
<dbReference type="EMBL" id="QGDC01000012">
    <property type="protein sequence ID" value="RCH53603.1"/>
    <property type="molecule type" value="Genomic_DNA"/>
</dbReference>
<sequence length="59" mass="6569">MLFVSEINMFPYAAANGSLHHALSRYIPFAVSLAVDLAGNAAKQQPLRQDRFFLAEKKC</sequence>
<gene>
    <name evidence="1" type="ORF">DJ568_16780</name>
</gene>
<keyword evidence="2" id="KW-1185">Reference proteome</keyword>